<gene>
    <name evidence="8" type="ORF">CNECB9_510018</name>
</gene>
<feature type="transmembrane region" description="Helical" evidence="6">
    <location>
        <begin position="159"/>
        <end position="184"/>
    </location>
</feature>
<evidence type="ECO:0000256" key="5">
    <source>
        <dbReference type="ARBA" id="ARBA00023136"/>
    </source>
</evidence>
<evidence type="ECO:0000256" key="6">
    <source>
        <dbReference type="RuleBase" id="RU363032"/>
    </source>
</evidence>
<evidence type="ECO:0000259" key="7">
    <source>
        <dbReference type="PROSITE" id="PS50928"/>
    </source>
</evidence>
<keyword evidence="3 6" id="KW-0812">Transmembrane</keyword>
<dbReference type="InterPro" id="IPR000515">
    <property type="entry name" value="MetI-like"/>
</dbReference>
<organism evidence="8">
    <name type="scientific">Cupriavidus necator</name>
    <name type="common">Alcaligenes eutrophus</name>
    <name type="synonym">Ralstonia eutropha</name>
    <dbReference type="NCBI Taxonomy" id="106590"/>
    <lineage>
        <taxon>Bacteria</taxon>
        <taxon>Pseudomonadati</taxon>
        <taxon>Pseudomonadota</taxon>
        <taxon>Betaproteobacteria</taxon>
        <taxon>Burkholderiales</taxon>
        <taxon>Burkholderiaceae</taxon>
        <taxon>Cupriavidus</taxon>
    </lineage>
</organism>
<accession>A0A1K0JVU3</accession>
<dbReference type="InterPro" id="IPR035906">
    <property type="entry name" value="MetI-like_sf"/>
</dbReference>
<feature type="domain" description="ABC transmembrane type-1" evidence="7">
    <location>
        <begin position="42"/>
        <end position="226"/>
    </location>
</feature>
<reference evidence="8" key="1">
    <citation type="submission" date="2016-09" db="EMBL/GenBank/DDBJ databases">
        <authorList>
            <person name="Capua I."/>
            <person name="De Benedictis P."/>
            <person name="Joannis T."/>
            <person name="Lombin L.H."/>
            <person name="Cattoli G."/>
        </authorList>
    </citation>
    <scope>NUCLEOTIDE SEQUENCE</scope>
    <source>
        <strain evidence="8">B9</strain>
    </source>
</reference>
<dbReference type="GO" id="GO:0031460">
    <property type="term" value="P:glycine betaine transport"/>
    <property type="evidence" value="ECO:0007669"/>
    <property type="project" value="UniProtKB-ARBA"/>
</dbReference>
<dbReference type="SUPFAM" id="SSF161098">
    <property type="entry name" value="MetI-like"/>
    <property type="match status" value="1"/>
</dbReference>
<dbReference type="FunFam" id="1.10.3720.10:FF:000001">
    <property type="entry name" value="Glycine betaine ABC transporter, permease"/>
    <property type="match status" value="1"/>
</dbReference>
<feature type="transmembrane region" description="Helical" evidence="6">
    <location>
        <begin position="48"/>
        <end position="67"/>
    </location>
</feature>
<sequence>MSKQSARAFAWAGLTLAALAALVAWIGVDVISQYQERLLYDVADHLRLVVLSMALALATGIPAGVALSRPCMRRWADRLMQVFNVGNTVPSLAVLALALAVLGIGERPAILALWLASLLPIVRNTYEGLRNVSPTLLEAARGIGMTPVQRLVRVELPNALPVMLAGIRIALVINVGTVPLSFLIGANSLGELIFPGIYLNNQPLLLLGAAATALLALLALALDALFAAAGQLYLRRRGLAR</sequence>
<evidence type="ECO:0000313" key="8">
    <source>
        <dbReference type="EMBL" id="SCU92180.1"/>
    </source>
</evidence>
<dbReference type="GO" id="GO:0055085">
    <property type="term" value="P:transmembrane transport"/>
    <property type="evidence" value="ECO:0007669"/>
    <property type="project" value="InterPro"/>
</dbReference>
<dbReference type="AlphaFoldDB" id="A0A1K0JVU3"/>
<keyword evidence="2 6" id="KW-0813">Transport</keyword>
<evidence type="ECO:0000256" key="1">
    <source>
        <dbReference type="ARBA" id="ARBA00004651"/>
    </source>
</evidence>
<dbReference type="CDD" id="cd06261">
    <property type="entry name" value="TM_PBP2"/>
    <property type="match status" value="1"/>
</dbReference>
<dbReference type="InterPro" id="IPR051204">
    <property type="entry name" value="ABC_transp_perm/SBD"/>
</dbReference>
<dbReference type="PROSITE" id="PS50928">
    <property type="entry name" value="ABC_TM1"/>
    <property type="match status" value="1"/>
</dbReference>
<dbReference type="Gene3D" id="1.10.3720.10">
    <property type="entry name" value="MetI-like"/>
    <property type="match status" value="1"/>
</dbReference>
<dbReference type="PANTHER" id="PTHR30177">
    <property type="entry name" value="GLYCINE BETAINE/L-PROLINE TRANSPORT SYSTEM PERMEASE PROTEIN PROW"/>
    <property type="match status" value="1"/>
</dbReference>
<name>A0A1K0JVU3_CUPNE</name>
<feature type="transmembrane region" description="Helical" evidence="6">
    <location>
        <begin position="204"/>
        <end position="234"/>
    </location>
</feature>
<proteinExistence type="inferred from homology"/>
<dbReference type="RefSeq" id="WP_340529115.1">
    <property type="nucleotide sequence ID" value="NZ_FMSH01000457.1"/>
</dbReference>
<evidence type="ECO:0000256" key="2">
    <source>
        <dbReference type="ARBA" id="ARBA00022448"/>
    </source>
</evidence>
<dbReference type="GO" id="GO:0005886">
    <property type="term" value="C:plasma membrane"/>
    <property type="evidence" value="ECO:0007669"/>
    <property type="project" value="UniProtKB-SubCell"/>
</dbReference>
<dbReference type="Pfam" id="PF00528">
    <property type="entry name" value="BPD_transp_1"/>
    <property type="match status" value="1"/>
</dbReference>
<evidence type="ECO:0000256" key="3">
    <source>
        <dbReference type="ARBA" id="ARBA00022692"/>
    </source>
</evidence>
<dbReference type="EMBL" id="FMSH01000457">
    <property type="protein sequence ID" value="SCU92180.1"/>
    <property type="molecule type" value="Genomic_DNA"/>
</dbReference>
<protein>
    <submittedName>
        <fullName evidence="8">ABC transporter permease</fullName>
    </submittedName>
</protein>
<comment type="similarity">
    <text evidence="6">Belongs to the binding-protein-dependent transport system permease family.</text>
</comment>
<keyword evidence="5 6" id="KW-0472">Membrane</keyword>
<evidence type="ECO:0000256" key="4">
    <source>
        <dbReference type="ARBA" id="ARBA00022989"/>
    </source>
</evidence>
<keyword evidence="4 6" id="KW-1133">Transmembrane helix</keyword>
<dbReference type="PANTHER" id="PTHR30177:SF4">
    <property type="entry name" value="OSMOPROTECTANT IMPORT PERMEASE PROTEIN OSMW"/>
    <property type="match status" value="1"/>
</dbReference>
<comment type="subcellular location">
    <subcellularLocation>
        <location evidence="1 6">Cell membrane</location>
        <topology evidence="1 6">Multi-pass membrane protein</topology>
    </subcellularLocation>
</comment>